<sequence length="277" mass="32612">MHTRLSLFGAISERHMFYLCCRATLSVKYFRYIALRIAVCTTSFLYTFYVLCNFTYFLSKPIEYDSSVLQQEESLVLKTLWILLINASLLSAFILQHSVMASDSVKDFYYKFNIEDIERSVYNASSAAVLHILVSEWQPLPWASIWNFSTSENSKLWFLISAFHVIGWCIVYSGCVMMDISELAGIKQVYYKMSGRPRPMAVKSRELQRYFMHMRHPSFTGFLLVLWIYPLMSLDRLLLASLLTMYMIMMWTIDQDDYNYHSIVIARKQRELSNKIY</sequence>
<accession>A0A7M7T807</accession>
<dbReference type="InterPro" id="IPR033580">
    <property type="entry name" value="Nurim-like"/>
</dbReference>
<keyword evidence="5 8" id="KW-0472">Membrane</keyword>
<evidence type="ECO:0000256" key="8">
    <source>
        <dbReference type="SAM" id="Phobius"/>
    </source>
</evidence>
<protein>
    <recommendedName>
        <fullName evidence="7">Nuclear envelope membrane protein</fullName>
    </recommendedName>
    <alternativeName>
        <fullName evidence="6">Nuclear rim protein</fullName>
    </alternativeName>
</protein>
<evidence type="ECO:0000256" key="2">
    <source>
        <dbReference type="ARBA" id="ARBA00010631"/>
    </source>
</evidence>
<evidence type="ECO:0000256" key="1">
    <source>
        <dbReference type="ARBA" id="ARBA00004473"/>
    </source>
</evidence>
<keyword evidence="3 8" id="KW-0812">Transmembrane</keyword>
<organism evidence="9 10">
    <name type="scientific">Nasonia vitripennis</name>
    <name type="common">Parasitic wasp</name>
    <dbReference type="NCBI Taxonomy" id="7425"/>
    <lineage>
        <taxon>Eukaryota</taxon>
        <taxon>Metazoa</taxon>
        <taxon>Ecdysozoa</taxon>
        <taxon>Arthropoda</taxon>
        <taxon>Hexapoda</taxon>
        <taxon>Insecta</taxon>
        <taxon>Pterygota</taxon>
        <taxon>Neoptera</taxon>
        <taxon>Endopterygota</taxon>
        <taxon>Hymenoptera</taxon>
        <taxon>Apocrita</taxon>
        <taxon>Proctotrupomorpha</taxon>
        <taxon>Chalcidoidea</taxon>
        <taxon>Pteromalidae</taxon>
        <taxon>Pteromalinae</taxon>
        <taxon>Nasonia</taxon>
    </lineage>
</organism>
<comment type="similarity">
    <text evidence="2">Belongs to the nurim family.</text>
</comment>
<reference evidence="9" key="1">
    <citation type="submission" date="2021-01" db="UniProtKB">
        <authorList>
            <consortium name="EnsemblMetazoa"/>
        </authorList>
    </citation>
    <scope>IDENTIFICATION</scope>
</reference>
<comment type="subcellular location">
    <subcellularLocation>
        <location evidence="1">Nucleus inner membrane</location>
        <topology evidence="1">Multi-pass membrane protein</topology>
    </subcellularLocation>
</comment>
<evidence type="ECO:0000256" key="4">
    <source>
        <dbReference type="ARBA" id="ARBA00022989"/>
    </source>
</evidence>
<dbReference type="Proteomes" id="UP000002358">
    <property type="component" value="Chromosome 1"/>
</dbReference>
<feature type="transmembrane region" description="Helical" evidence="8">
    <location>
        <begin position="33"/>
        <end position="59"/>
    </location>
</feature>
<evidence type="ECO:0000256" key="5">
    <source>
        <dbReference type="ARBA" id="ARBA00023136"/>
    </source>
</evidence>
<keyword evidence="10" id="KW-1185">Reference proteome</keyword>
<dbReference type="PANTHER" id="PTHR31040:SF1">
    <property type="entry name" value="NURIM"/>
    <property type="match status" value="1"/>
</dbReference>
<evidence type="ECO:0000256" key="3">
    <source>
        <dbReference type="ARBA" id="ARBA00022692"/>
    </source>
</evidence>
<dbReference type="FunCoup" id="A0A7M7T807">
    <property type="interactions" value="651"/>
</dbReference>
<dbReference type="EnsemblMetazoa" id="XM_031925399">
    <property type="protein sequence ID" value="XP_031781259"/>
    <property type="gene ID" value="LOC100116697"/>
</dbReference>
<dbReference type="AlphaFoldDB" id="A0A7M7T807"/>
<evidence type="ECO:0000256" key="7">
    <source>
        <dbReference type="ARBA" id="ARBA00032957"/>
    </source>
</evidence>
<evidence type="ECO:0000313" key="10">
    <source>
        <dbReference type="Proteomes" id="UP000002358"/>
    </source>
</evidence>
<feature type="transmembrane region" description="Helical" evidence="8">
    <location>
        <begin position="157"/>
        <end position="178"/>
    </location>
</feature>
<dbReference type="GO" id="GO:0005637">
    <property type="term" value="C:nuclear inner membrane"/>
    <property type="evidence" value="ECO:0007669"/>
    <property type="project" value="UniProtKB-SubCell"/>
</dbReference>
<dbReference type="InParanoid" id="A0A7M7T807"/>
<dbReference type="OrthoDB" id="10050858at2759"/>
<evidence type="ECO:0000256" key="6">
    <source>
        <dbReference type="ARBA" id="ARBA00031700"/>
    </source>
</evidence>
<proteinExistence type="inferred from homology"/>
<name>A0A7M7T807_NASVI</name>
<gene>
    <name evidence="9" type="primary">100116697</name>
</gene>
<feature type="transmembrane region" description="Helical" evidence="8">
    <location>
        <begin position="79"/>
        <end position="99"/>
    </location>
</feature>
<feature type="transmembrane region" description="Helical" evidence="8">
    <location>
        <begin position="210"/>
        <end position="230"/>
    </location>
</feature>
<evidence type="ECO:0000313" key="9">
    <source>
        <dbReference type="EnsemblMetazoa" id="XP_031781259"/>
    </source>
</evidence>
<keyword evidence="4 8" id="KW-1133">Transmembrane helix</keyword>
<dbReference type="PANTHER" id="PTHR31040">
    <property type="entry name" value="NURIM"/>
    <property type="match status" value="1"/>
</dbReference>